<dbReference type="EMBL" id="FLOB01000003">
    <property type="protein sequence ID" value="SBS29908.1"/>
    <property type="molecule type" value="Genomic_DNA"/>
</dbReference>
<comment type="similarity">
    <text evidence="1 2">Belongs to the UPF0102 family.</text>
</comment>
<dbReference type="NCBIfam" id="TIGR00252">
    <property type="entry name" value="YraN family protein"/>
    <property type="match status" value="1"/>
</dbReference>
<gene>
    <name evidence="3" type="ORF">MSP8886_01635</name>
</gene>
<dbReference type="Proteomes" id="UP000092544">
    <property type="component" value="Unassembled WGS sequence"/>
</dbReference>
<organism evidence="3 4">
    <name type="scientific">Marinomonas spartinae</name>
    <dbReference type="NCBI Taxonomy" id="1792290"/>
    <lineage>
        <taxon>Bacteria</taxon>
        <taxon>Pseudomonadati</taxon>
        <taxon>Pseudomonadota</taxon>
        <taxon>Gammaproteobacteria</taxon>
        <taxon>Oceanospirillales</taxon>
        <taxon>Oceanospirillaceae</taxon>
        <taxon>Marinomonas</taxon>
    </lineage>
</organism>
<dbReference type="STRING" id="1792290.MSP8886_01635"/>
<accession>A0A1A8TDR0</accession>
<evidence type="ECO:0000256" key="1">
    <source>
        <dbReference type="ARBA" id="ARBA00006738"/>
    </source>
</evidence>
<dbReference type="CDD" id="cd20736">
    <property type="entry name" value="PoNe_Nuclease"/>
    <property type="match status" value="1"/>
</dbReference>
<reference evidence="3 4" key="1">
    <citation type="submission" date="2016-06" db="EMBL/GenBank/DDBJ databases">
        <authorList>
            <person name="Kjaerup R.B."/>
            <person name="Dalgaard T.S."/>
            <person name="Juul-Madsen H.R."/>
        </authorList>
    </citation>
    <scope>NUCLEOTIDE SEQUENCE [LARGE SCALE GENOMIC DNA]</scope>
    <source>
        <strain evidence="3 4">CECT 8886</strain>
    </source>
</reference>
<dbReference type="RefSeq" id="WP_067014776.1">
    <property type="nucleotide sequence ID" value="NZ_FLOB01000003.1"/>
</dbReference>
<name>A0A1A8TDR0_9GAMM</name>
<dbReference type="GO" id="GO:0003676">
    <property type="term" value="F:nucleic acid binding"/>
    <property type="evidence" value="ECO:0007669"/>
    <property type="project" value="InterPro"/>
</dbReference>
<dbReference type="AlphaFoldDB" id="A0A1A8TDR0"/>
<dbReference type="PANTHER" id="PTHR34039">
    <property type="entry name" value="UPF0102 PROTEIN YRAN"/>
    <property type="match status" value="1"/>
</dbReference>
<dbReference type="HAMAP" id="MF_00048">
    <property type="entry name" value="UPF0102"/>
    <property type="match status" value="1"/>
</dbReference>
<dbReference type="SUPFAM" id="SSF52980">
    <property type="entry name" value="Restriction endonuclease-like"/>
    <property type="match status" value="1"/>
</dbReference>
<evidence type="ECO:0000313" key="3">
    <source>
        <dbReference type="EMBL" id="SBS29908.1"/>
    </source>
</evidence>
<dbReference type="InterPro" id="IPR011856">
    <property type="entry name" value="tRNA_endonuc-like_dom_sf"/>
</dbReference>
<evidence type="ECO:0000256" key="2">
    <source>
        <dbReference type="HAMAP-Rule" id="MF_00048"/>
    </source>
</evidence>
<dbReference type="InterPro" id="IPR011335">
    <property type="entry name" value="Restrct_endonuc-II-like"/>
</dbReference>
<evidence type="ECO:0000313" key="4">
    <source>
        <dbReference type="Proteomes" id="UP000092544"/>
    </source>
</evidence>
<dbReference type="NCBIfam" id="NF009150">
    <property type="entry name" value="PRK12497.1-3"/>
    <property type="match status" value="1"/>
</dbReference>
<dbReference type="OrthoDB" id="9794876at2"/>
<protein>
    <recommendedName>
        <fullName evidence="2">UPF0102 protein MSP8886_01635</fullName>
    </recommendedName>
</protein>
<dbReference type="Gene3D" id="3.40.1350.10">
    <property type="match status" value="1"/>
</dbReference>
<sequence length="127" mass="14729">MQLARSFFRKKKKPNNNGEKAEQCAEAFLSKKGLKFIARNYHCRGGEIDLIFLDKATYVFVEVRYRANSAHGTAAESLSEAKLRKVRLAASYWLHKHHQDTSSCRFDAVLFDETIDYQHLTWLRAAF</sequence>
<dbReference type="Pfam" id="PF02021">
    <property type="entry name" value="UPF0102"/>
    <property type="match status" value="1"/>
</dbReference>
<dbReference type="PANTHER" id="PTHR34039:SF1">
    <property type="entry name" value="UPF0102 PROTEIN YRAN"/>
    <property type="match status" value="1"/>
</dbReference>
<proteinExistence type="inferred from homology"/>
<dbReference type="InterPro" id="IPR003509">
    <property type="entry name" value="UPF0102_YraN-like"/>
</dbReference>
<keyword evidence="4" id="KW-1185">Reference proteome</keyword>